<keyword evidence="3" id="KW-1185">Reference proteome</keyword>
<protein>
    <submittedName>
        <fullName evidence="2">Uncharacterized protein</fullName>
    </submittedName>
</protein>
<reference evidence="2" key="1">
    <citation type="submission" date="2020-07" db="EMBL/GenBank/DDBJ databases">
        <title>Multicomponent nature underlies the extraordinary mechanical properties of spider dragline silk.</title>
        <authorList>
            <person name="Kono N."/>
            <person name="Nakamura H."/>
            <person name="Mori M."/>
            <person name="Yoshida Y."/>
            <person name="Ohtoshi R."/>
            <person name="Malay A.D."/>
            <person name="Moran D.A.P."/>
            <person name="Tomita M."/>
            <person name="Numata K."/>
            <person name="Arakawa K."/>
        </authorList>
    </citation>
    <scope>NUCLEOTIDE SEQUENCE</scope>
</reference>
<evidence type="ECO:0000256" key="1">
    <source>
        <dbReference type="SAM" id="MobiDB-lite"/>
    </source>
</evidence>
<dbReference type="AlphaFoldDB" id="A0A8X6LP58"/>
<feature type="region of interest" description="Disordered" evidence="1">
    <location>
        <begin position="1"/>
        <end position="20"/>
    </location>
</feature>
<proteinExistence type="predicted"/>
<dbReference type="EMBL" id="BMAO01017298">
    <property type="protein sequence ID" value="GFR14709.1"/>
    <property type="molecule type" value="Genomic_DNA"/>
</dbReference>
<dbReference type="Proteomes" id="UP000887116">
    <property type="component" value="Unassembled WGS sequence"/>
</dbReference>
<comment type="caution">
    <text evidence="2">The sequence shown here is derived from an EMBL/GenBank/DDBJ whole genome shotgun (WGS) entry which is preliminary data.</text>
</comment>
<gene>
    <name evidence="2" type="ORF">TNCT_134331</name>
</gene>
<accession>A0A8X6LP58</accession>
<evidence type="ECO:0000313" key="2">
    <source>
        <dbReference type="EMBL" id="GFR14709.1"/>
    </source>
</evidence>
<organism evidence="2 3">
    <name type="scientific">Trichonephila clavata</name>
    <name type="common">Joro spider</name>
    <name type="synonym">Nephila clavata</name>
    <dbReference type="NCBI Taxonomy" id="2740835"/>
    <lineage>
        <taxon>Eukaryota</taxon>
        <taxon>Metazoa</taxon>
        <taxon>Ecdysozoa</taxon>
        <taxon>Arthropoda</taxon>
        <taxon>Chelicerata</taxon>
        <taxon>Arachnida</taxon>
        <taxon>Araneae</taxon>
        <taxon>Araneomorphae</taxon>
        <taxon>Entelegynae</taxon>
        <taxon>Araneoidea</taxon>
        <taxon>Nephilidae</taxon>
        <taxon>Trichonephila</taxon>
    </lineage>
</organism>
<sequence length="75" mass="8448">MSPPNFRVQSKSSKYPNLEGNIALTGPQQQANREFLENKNVTPDSSLWIFTSEPSQRELLSPKSGLFLHPTFVSQ</sequence>
<evidence type="ECO:0000313" key="3">
    <source>
        <dbReference type="Proteomes" id="UP000887116"/>
    </source>
</evidence>
<name>A0A8X6LP58_TRICU</name>